<proteinExistence type="predicted"/>
<reference evidence="1" key="1">
    <citation type="submission" date="2023-07" db="EMBL/GenBank/DDBJ databases">
        <authorList>
            <person name="Kim M."/>
        </authorList>
    </citation>
    <scope>NUCLEOTIDE SEQUENCE</scope>
    <source>
        <strain evidence="1">BIUV-7</strain>
    </source>
</reference>
<name>A0ABT8YCU6_9SPHN</name>
<dbReference type="RefSeq" id="WP_303545234.1">
    <property type="nucleotide sequence ID" value="NZ_JAUOTP010000009.1"/>
</dbReference>
<organism evidence="1 2">
    <name type="scientific">Sphingomonas natans</name>
    <dbReference type="NCBI Taxonomy" id="3063330"/>
    <lineage>
        <taxon>Bacteria</taxon>
        <taxon>Pseudomonadati</taxon>
        <taxon>Pseudomonadota</taxon>
        <taxon>Alphaproteobacteria</taxon>
        <taxon>Sphingomonadales</taxon>
        <taxon>Sphingomonadaceae</taxon>
        <taxon>Sphingomonas</taxon>
    </lineage>
</organism>
<dbReference type="Proteomes" id="UP001169764">
    <property type="component" value="Unassembled WGS sequence"/>
</dbReference>
<protein>
    <submittedName>
        <fullName evidence="1">Uncharacterized protein</fullName>
    </submittedName>
</protein>
<keyword evidence="2" id="KW-1185">Reference proteome</keyword>
<dbReference type="EMBL" id="JAUOTP010000009">
    <property type="protein sequence ID" value="MDO6416149.1"/>
    <property type="molecule type" value="Genomic_DNA"/>
</dbReference>
<sequence>MKEQITDVLNSARSMSAREWRDVIVQTALIAGITYCIGRLLQA</sequence>
<comment type="caution">
    <text evidence="1">The sequence shown here is derived from an EMBL/GenBank/DDBJ whole genome shotgun (WGS) entry which is preliminary data.</text>
</comment>
<accession>A0ABT8YCU6</accession>
<evidence type="ECO:0000313" key="2">
    <source>
        <dbReference type="Proteomes" id="UP001169764"/>
    </source>
</evidence>
<gene>
    <name evidence="1" type="ORF">Q4F19_17315</name>
</gene>
<evidence type="ECO:0000313" key="1">
    <source>
        <dbReference type="EMBL" id="MDO6416149.1"/>
    </source>
</evidence>